<dbReference type="PROSITE" id="PS50096">
    <property type="entry name" value="IQ"/>
    <property type="match status" value="1"/>
</dbReference>
<dbReference type="GO" id="GO:0036126">
    <property type="term" value="C:sperm flagellum"/>
    <property type="evidence" value="ECO:0000318"/>
    <property type="project" value="GO_Central"/>
</dbReference>
<feature type="region of interest" description="Disordered" evidence="11">
    <location>
        <begin position="344"/>
        <end position="370"/>
    </location>
</feature>
<keyword evidence="7" id="KW-0206">Cytoskeleton</keyword>
<evidence type="ECO:0000313" key="12">
    <source>
        <dbReference type="Ensembl" id="ENSLOCP00000010297.1"/>
    </source>
</evidence>
<dbReference type="AlphaFoldDB" id="W5MPI8"/>
<keyword evidence="5" id="KW-0282">Flagellum</keyword>
<dbReference type="InParanoid" id="W5MPI8"/>
<dbReference type="Gene3D" id="1.20.5.190">
    <property type="match status" value="1"/>
</dbReference>
<dbReference type="HOGENOM" id="CLU_052522_1_0_1"/>
<keyword evidence="4" id="KW-0963">Cytoplasm</keyword>
<evidence type="ECO:0000256" key="4">
    <source>
        <dbReference type="ARBA" id="ARBA00022490"/>
    </source>
</evidence>
<proteinExistence type="inferred from homology"/>
<dbReference type="EMBL" id="AHAT01034260">
    <property type="status" value="NOT_ANNOTATED_CDS"/>
    <property type="molecule type" value="Genomic_DNA"/>
</dbReference>
<evidence type="ECO:0000256" key="1">
    <source>
        <dbReference type="ARBA" id="ARBA00004611"/>
    </source>
</evidence>
<evidence type="ECO:0000256" key="6">
    <source>
        <dbReference type="ARBA" id="ARBA00023069"/>
    </source>
</evidence>
<dbReference type="GeneTree" id="ENSGT00730000111263"/>
<evidence type="ECO:0000256" key="2">
    <source>
        <dbReference type="ARBA" id="ARBA00008222"/>
    </source>
</evidence>
<dbReference type="STRING" id="7918.ENSLOCP00000010297"/>
<dbReference type="GO" id="GO:0007288">
    <property type="term" value="P:sperm axoneme assembly"/>
    <property type="evidence" value="ECO:0000318"/>
    <property type="project" value="GO_Central"/>
</dbReference>
<evidence type="ECO:0000256" key="9">
    <source>
        <dbReference type="ARBA" id="ARBA00032183"/>
    </source>
</evidence>
<evidence type="ECO:0000313" key="13">
    <source>
        <dbReference type="Proteomes" id="UP000018468"/>
    </source>
</evidence>
<dbReference type="FunCoup" id="W5MPI8">
    <property type="interactions" value="213"/>
</dbReference>
<dbReference type="OMA" id="ESKMHFY"/>
<sequence>SYVEQIRLCTVLEDGADQLAVLGHIMPATYEGRPDADSVLSHPQIMLGQVSQFLSLASGNPQRLQERAKLAQVTGALQRTQVELSRMLEHNPLTPEHLVKVQRDRQFAAQVISDVLAELQEKGTFQSLLLAVQAEKERKAHLHDIIVREEEGRRRTRALQRQLLDIRKEKELELQKREEMIAHMKDQLQEMKAKTGLEGKYVKSSAELQVYQGQKLNGHAEQQLQEQIQRLQDKIDQETRVHIEMESFLKEHQNRLEEKLEVWMERYERDIEAKQQELNLLKSNKTSNLTRLQELAKQYRECEQVVIEDRVEKEKARKQREQEETEHRAAVKIQSWWRGTLVRRGLGPFQKGKKGKGKEKGGGKKKRKKK</sequence>
<reference evidence="12" key="3">
    <citation type="submission" date="2025-09" db="UniProtKB">
        <authorList>
            <consortium name="Ensembl"/>
        </authorList>
    </citation>
    <scope>IDENTIFICATION</scope>
</reference>
<dbReference type="Ensembl" id="ENSLOCT00000010310.1">
    <property type="protein sequence ID" value="ENSLOCP00000010297.1"/>
    <property type="gene ID" value="ENSLOCG00000008462.1"/>
</dbReference>
<dbReference type="Pfam" id="PF00612">
    <property type="entry name" value="IQ"/>
    <property type="match status" value="1"/>
</dbReference>
<dbReference type="InterPro" id="IPR042618">
    <property type="entry name" value="IQCG"/>
</dbReference>
<keyword evidence="10" id="KW-0175">Coiled coil</keyword>
<dbReference type="Bgee" id="ENSLOCG00000008462">
    <property type="expression patterns" value="Expressed in testis and 9 other cell types or tissues"/>
</dbReference>
<keyword evidence="6" id="KW-0969">Cilium</keyword>
<dbReference type="PANTHER" id="PTHR14871">
    <property type="entry name" value="DYNEIN REGULATORY COMPLEX PROTEIN 9"/>
    <property type="match status" value="1"/>
</dbReference>
<dbReference type="SMART" id="SM00015">
    <property type="entry name" value="IQ"/>
    <property type="match status" value="1"/>
</dbReference>
<accession>W5MPI8</accession>
<dbReference type="GO" id="GO:0005737">
    <property type="term" value="C:cytoplasm"/>
    <property type="evidence" value="ECO:0000318"/>
    <property type="project" value="GO_Central"/>
</dbReference>
<dbReference type="Proteomes" id="UP000018468">
    <property type="component" value="Linkage group LG14"/>
</dbReference>
<keyword evidence="13" id="KW-1185">Reference proteome</keyword>
<dbReference type="eggNOG" id="ENOG502QQR7">
    <property type="taxonomic scope" value="Eukaryota"/>
</dbReference>
<evidence type="ECO:0000256" key="10">
    <source>
        <dbReference type="SAM" id="Coils"/>
    </source>
</evidence>
<name>W5MPI8_LEPOC</name>
<comment type="similarity">
    <text evidence="2">Belongs to the DRC9 family.</text>
</comment>
<dbReference type="CDD" id="cd23766">
    <property type="entry name" value="IQCG"/>
    <property type="match status" value="1"/>
</dbReference>
<evidence type="ECO:0000256" key="8">
    <source>
        <dbReference type="ARBA" id="ARBA00023273"/>
    </source>
</evidence>
<evidence type="ECO:0000256" key="5">
    <source>
        <dbReference type="ARBA" id="ARBA00022846"/>
    </source>
</evidence>
<dbReference type="PANTHER" id="PTHR14871:SF1">
    <property type="entry name" value="DYNEIN REGULATORY COMPLEX PROTEIN 9"/>
    <property type="match status" value="1"/>
</dbReference>
<evidence type="ECO:0000256" key="11">
    <source>
        <dbReference type="SAM" id="MobiDB-lite"/>
    </source>
</evidence>
<dbReference type="GO" id="GO:0044782">
    <property type="term" value="P:cilium organization"/>
    <property type="evidence" value="ECO:0000318"/>
    <property type="project" value="GO_Central"/>
</dbReference>
<feature type="coiled-coil region" evidence="10">
    <location>
        <begin position="167"/>
        <end position="328"/>
    </location>
</feature>
<feature type="compositionally biased region" description="Basic residues" evidence="11">
    <location>
        <begin position="351"/>
        <end position="370"/>
    </location>
</feature>
<reference evidence="12" key="2">
    <citation type="submission" date="2025-08" db="UniProtKB">
        <authorList>
            <consortium name="Ensembl"/>
        </authorList>
    </citation>
    <scope>IDENTIFICATION</scope>
</reference>
<organism evidence="12 13">
    <name type="scientific">Lepisosteus oculatus</name>
    <name type="common">Spotted gar</name>
    <dbReference type="NCBI Taxonomy" id="7918"/>
    <lineage>
        <taxon>Eukaryota</taxon>
        <taxon>Metazoa</taxon>
        <taxon>Chordata</taxon>
        <taxon>Craniata</taxon>
        <taxon>Vertebrata</taxon>
        <taxon>Euteleostomi</taxon>
        <taxon>Actinopterygii</taxon>
        <taxon>Neopterygii</taxon>
        <taxon>Holostei</taxon>
        <taxon>Semionotiformes</taxon>
        <taxon>Lepisosteidae</taxon>
        <taxon>Lepisosteus</taxon>
    </lineage>
</organism>
<protein>
    <recommendedName>
        <fullName evidence="3">Dynein regulatory complex protein 9</fullName>
    </recommendedName>
    <alternativeName>
        <fullName evidence="9">IQ domain-containing protein G</fullName>
    </alternativeName>
</protein>
<evidence type="ECO:0000256" key="3">
    <source>
        <dbReference type="ARBA" id="ARBA00013738"/>
    </source>
</evidence>
<comment type="subcellular location">
    <subcellularLocation>
        <location evidence="1">Cytoplasm</location>
        <location evidence="1">Cytoskeleton</location>
        <location evidence="1">Flagellum axoneme</location>
    </subcellularLocation>
</comment>
<keyword evidence="8" id="KW-0966">Cell projection</keyword>
<reference evidence="13" key="1">
    <citation type="submission" date="2011-12" db="EMBL/GenBank/DDBJ databases">
        <title>The Draft Genome of Lepisosteus oculatus.</title>
        <authorList>
            <consortium name="The Broad Institute Genome Assembly &amp; Analysis Group"/>
            <consortium name="Computational R&amp;D Group"/>
            <consortium name="and Sequencing Platform"/>
            <person name="Di Palma F."/>
            <person name="Alfoldi J."/>
            <person name="Johnson J."/>
            <person name="Berlin A."/>
            <person name="Gnerre S."/>
            <person name="Jaffe D."/>
            <person name="MacCallum I."/>
            <person name="Young S."/>
            <person name="Walker B.J."/>
            <person name="Lander E.S."/>
            <person name="Lindblad-Toh K."/>
        </authorList>
    </citation>
    <scope>NUCLEOTIDE SEQUENCE [LARGE SCALE GENOMIC DNA]</scope>
</reference>
<dbReference type="InterPro" id="IPR000048">
    <property type="entry name" value="IQ_motif_EF-hand-BS"/>
</dbReference>
<evidence type="ECO:0000256" key="7">
    <source>
        <dbReference type="ARBA" id="ARBA00023212"/>
    </source>
</evidence>